<dbReference type="InterPro" id="IPR017932">
    <property type="entry name" value="GATase_2_dom"/>
</dbReference>
<dbReference type="InterPro" id="IPR029055">
    <property type="entry name" value="Ntn_hydrolases_N"/>
</dbReference>
<dbReference type="PROSITE" id="PS51278">
    <property type="entry name" value="GATASE_TYPE_2"/>
    <property type="match status" value="1"/>
</dbReference>
<feature type="domain" description="Glutamine amidotransferase type-2" evidence="10">
    <location>
        <begin position="1"/>
        <end position="139"/>
    </location>
</feature>
<dbReference type="PANTHER" id="PTHR43284:SF1">
    <property type="entry name" value="ASPARAGINE SYNTHETASE"/>
    <property type="match status" value="1"/>
</dbReference>
<dbReference type="AlphaFoldDB" id="A0A7D9D4G2"/>
<feature type="binding site" evidence="8">
    <location>
        <position position="26"/>
    </location>
    <ligand>
        <name>L-glutamine</name>
        <dbReference type="ChEBI" id="CHEBI:58359"/>
    </ligand>
</feature>
<keyword evidence="6" id="KW-0315">Glutamine amidotransferase</keyword>
<keyword evidence="4 8" id="KW-0547">Nucleotide-binding</keyword>
<dbReference type="InterPro" id="IPR001962">
    <property type="entry name" value="Asn_synthase"/>
</dbReference>
<evidence type="ECO:0000256" key="7">
    <source>
        <dbReference type="ARBA" id="ARBA00048741"/>
    </source>
</evidence>
<evidence type="ECO:0000256" key="1">
    <source>
        <dbReference type="ARBA" id="ARBA00005187"/>
    </source>
</evidence>
<name>A0A7D9D4G2_9GAMM</name>
<dbReference type="Gene3D" id="3.60.20.10">
    <property type="entry name" value="Glutamine Phosphoribosylpyrophosphate, subunit 1, domain 1"/>
    <property type="match status" value="1"/>
</dbReference>
<evidence type="ECO:0000256" key="2">
    <source>
        <dbReference type="ARBA" id="ARBA00005752"/>
    </source>
</evidence>
<dbReference type="GO" id="GO:0004066">
    <property type="term" value="F:asparagine synthase (glutamine-hydrolyzing) activity"/>
    <property type="evidence" value="ECO:0007669"/>
    <property type="project" value="UniProtKB-EC"/>
</dbReference>
<keyword evidence="11" id="KW-0436">Ligase</keyword>
<dbReference type="SUPFAM" id="SSF56235">
    <property type="entry name" value="N-terminal nucleophile aminohydrolases (Ntn hydrolases)"/>
    <property type="match status" value="1"/>
</dbReference>
<comment type="similarity">
    <text evidence="2">Belongs to the asparagine synthetase family.</text>
</comment>
<comment type="pathway">
    <text evidence="1">Amino-acid biosynthesis; L-asparagine biosynthesis; L-asparagine from L-aspartate (L-Gln route): step 1/1.</text>
</comment>
<feature type="binding site" evidence="8">
    <location>
        <position position="216"/>
    </location>
    <ligand>
        <name>ATP</name>
        <dbReference type="ChEBI" id="CHEBI:30616"/>
    </ligand>
</feature>
<dbReference type="Pfam" id="PF13537">
    <property type="entry name" value="GATase_7"/>
    <property type="match status" value="1"/>
</dbReference>
<proteinExistence type="inferred from homology"/>
<evidence type="ECO:0000313" key="11">
    <source>
        <dbReference type="EMBL" id="VUX55657.1"/>
    </source>
</evidence>
<protein>
    <recommendedName>
        <fullName evidence="3">asparagine synthase (glutamine-hydrolyzing)</fullName>
        <ecNumber evidence="3">6.3.5.4</ecNumber>
    </recommendedName>
</protein>
<dbReference type="InterPro" id="IPR006426">
    <property type="entry name" value="Asn_synth_AEB"/>
</dbReference>
<dbReference type="CDD" id="cd01991">
    <property type="entry name" value="Asn_synthase_B_C"/>
    <property type="match status" value="1"/>
</dbReference>
<evidence type="ECO:0000256" key="8">
    <source>
        <dbReference type="PIRSR" id="PIRSR001589-2"/>
    </source>
</evidence>
<dbReference type="NCBIfam" id="TIGR01536">
    <property type="entry name" value="asn_synth_AEB"/>
    <property type="match status" value="1"/>
</dbReference>
<dbReference type="InterPro" id="IPR014729">
    <property type="entry name" value="Rossmann-like_a/b/a_fold"/>
</dbReference>
<evidence type="ECO:0000256" key="3">
    <source>
        <dbReference type="ARBA" id="ARBA00012737"/>
    </source>
</evidence>
<dbReference type="SUPFAM" id="SSF52402">
    <property type="entry name" value="Adenine nucleotide alpha hydrolases-like"/>
    <property type="match status" value="1"/>
</dbReference>
<evidence type="ECO:0000256" key="9">
    <source>
        <dbReference type="PIRSR" id="PIRSR001589-3"/>
    </source>
</evidence>
<dbReference type="GO" id="GO:0005524">
    <property type="term" value="F:ATP binding"/>
    <property type="evidence" value="ECO:0007669"/>
    <property type="project" value="UniProtKB-KW"/>
</dbReference>
<dbReference type="GO" id="GO:0005829">
    <property type="term" value="C:cytosol"/>
    <property type="evidence" value="ECO:0007669"/>
    <property type="project" value="TreeGrafter"/>
</dbReference>
<gene>
    <name evidence="11" type="ORF">JTBM06_V1_70012</name>
</gene>
<dbReference type="CDD" id="cd00712">
    <property type="entry name" value="AsnB"/>
    <property type="match status" value="1"/>
</dbReference>
<evidence type="ECO:0000259" key="10">
    <source>
        <dbReference type="PROSITE" id="PS51278"/>
    </source>
</evidence>
<feature type="site" description="Important for beta-aspartyl-AMP intermediate formation" evidence="9">
    <location>
        <position position="292"/>
    </location>
</feature>
<evidence type="ECO:0000256" key="4">
    <source>
        <dbReference type="ARBA" id="ARBA00022741"/>
    </source>
</evidence>
<dbReference type="EC" id="6.3.5.4" evidence="3"/>
<dbReference type="EMBL" id="LR633967">
    <property type="protein sequence ID" value="VUX55657.1"/>
    <property type="molecule type" value="Genomic_DNA"/>
</dbReference>
<dbReference type="Pfam" id="PF00733">
    <property type="entry name" value="Asn_synthase"/>
    <property type="match status" value="1"/>
</dbReference>
<dbReference type="InterPro" id="IPR033738">
    <property type="entry name" value="AsnB_N"/>
</dbReference>
<dbReference type="GO" id="GO:0006529">
    <property type="term" value="P:asparagine biosynthetic process"/>
    <property type="evidence" value="ECO:0007669"/>
    <property type="project" value="InterPro"/>
</dbReference>
<dbReference type="InterPro" id="IPR051786">
    <property type="entry name" value="ASN_synthetase/amidase"/>
</dbReference>
<reference evidence="11" key="1">
    <citation type="submission" date="2019-07" db="EMBL/GenBank/DDBJ databases">
        <authorList>
            <person name="Weber M."/>
            <person name="Kostadinov I."/>
            <person name="Kostadinov D I."/>
        </authorList>
    </citation>
    <scope>NUCLEOTIDE SEQUENCE</scope>
    <source>
        <strain evidence="11">Gfbio:sag-sample-m06:053724c1-46a9-4a36-b237-ea2bf867836b</strain>
    </source>
</reference>
<keyword evidence="5 8" id="KW-0067">ATP-binding</keyword>
<dbReference type="PIRSF" id="PIRSF001589">
    <property type="entry name" value="Asn_synthetase_glu-h"/>
    <property type="match status" value="1"/>
</dbReference>
<accession>A0A7D9D4G2</accession>
<organism evidence="11">
    <name type="scientific">uncultured Woeseiaceae bacterium</name>
    <dbReference type="NCBI Taxonomy" id="1983305"/>
    <lineage>
        <taxon>Bacteria</taxon>
        <taxon>Pseudomonadati</taxon>
        <taxon>Pseudomonadota</taxon>
        <taxon>Gammaproteobacteria</taxon>
        <taxon>Woeseiales</taxon>
        <taxon>Woeseiaceae</taxon>
        <taxon>environmental samples</taxon>
    </lineage>
</organism>
<comment type="catalytic activity">
    <reaction evidence="7">
        <text>L-aspartate + L-glutamine + ATP + H2O = L-asparagine + L-glutamate + AMP + diphosphate + H(+)</text>
        <dbReference type="Rhea" id="RHEA:12228"/>
        <dbReference type="ChEBI" id="CHEBI:15377"/>
        <dbReference type="ChEBI" id="CHEBI:15378"/>
        <dbReference type="ChEBI" id="CHEBI:29985"/>
        <dbReference type="ChEBI" id="CHEBI:29991"/>
        <dbReference type="ChEBI" id="CHEBI:30616"/>
        <dbReference type="ChEBI" id="CHEBI:33019"/>
        <dbReference type="ChEBI" id="CHEBI:58048"/>
        <dbReference type="ChEBI" id="CHEBI:58359"/>
        <dbReference type="ChEBI" id="CHEBI:456215"/>
        <dbReference type="EC" id="6.3.5.4"/>
    </reaction>
</comment>
<evidence type="ECO:0000256" key="5">
    <source>
        <dbReference type="ARBA" id="ARBA00022840"/>
    </source>
</evidence>
<sequence length="528" mass="61208">MGKFIISKKLRSQLEKRGHQFKSHSDTEVLLKSYEEWGENCVDHLRGMFAFAVWDGNNDTLSLFRDRLGIKPTYYYHKDGFFAFSSEFKALLKLERPLELSQSMIDEYVKFPYLFDKTKTLVDNIYKLPPGHKLKFRNSTISISPFWDLDNYPAQDVPSTYEECVEKLDEILTESIKLRLVADVPIGIMLSGGLDSSYISAVANNINKDPVHTFTIGLEHHLDERKYAKVVADHIGSKHQELLIRNEGVFDELPEISKIYDDLTTSDGGIISVYLMCKTIKEMGIKVLLLGEGADEIFGGYTWFGMSQYPFKVLPTQMRTWLYYHGFAKLSLRKESKGAVNELNSLIDQYESNDLFKKYSRYEIKYQLPNNYLLKVDKASMANSIEARVPFLDHKVVEFAYALNSEYKLRGKWFSTESPNEKAILRSCAKNYLPSQICQRKKQGFLLSVPDLMSDNMDKIKQRLLSPNSFAKIHLDNIVSGSLFRKNKLHILEKQRLNLIWKLYLLELWHQNVFSNAVTHPRSRHHQN</sequence>
<evidence type="ECO:0000256" key="6">
    <source>
        <dbReference type="ARBA" id="ARBA00022962"/>
    </source>
</evidence>
<dbReference type="Gene3D" id="3.40.50.620">
    <property type="entry name" value="HUPs"/>
    <property type="match status" value="1"/>
</dbReference>
<dbReference type="PANTHER" id="PTHR43284">
    <property type="entry name" value="ASPARAGINE SYNTHETASE (GLUTAMINE-HYDROLYZING)"/>
    <property type="match status" value="1"/>
</dbReference>